<feature type="compositionally biased region" description="Basic and acidic residues" evidence="1">
    <location>
        <begin position="16"/>
        <end position="28"/>
    </location>
</feature>
<keyword evidence="3" id="KW-1185">Reference proteome</keyword>
<evidence type="ECO:0000256" key="1">
    <source>
        <dbReference type="SAM" id="MobiDB-lite"/>
    </source>
</evidence>
<proteinExistence type="predicted"/>
<dbReference type="EMBL" id="JBIMZQ010000031">
    <property type="protein sequence ID" value="KAL3662685.1"/>
    <property type="molecule type" value="Genomic_DNA"/>
</dbReference>
<protein>
    <submittedName>
        <fullName evidence="2">Uncharacterized protein</fullName>
    </submittedName>
</protein>
<accession>A0ABD3F737</accession>
<organism evidence="2 3">
    <name type="scientific">Phytophthora oleae</name>
    <dbReference type="NCBI Taxonomy" id="2107226"/>
    <lineage>
        <taxon>Eukaryota</taxon>
        <taxon>Sar</taxon>
        <taxon>Stramenopiles</taxon>
        <taxon>Oomycota</taxon>
        <taxon>Peronosporomycetes</taxon>
        <taxon>Peronosporales</taxon>
        <taxon>Peronosporaceae</taxon>
        <taxon>Phytophthora</taxon>
    </lineage>
</organism>
<reference evidence="2 3" key="1">
    <citation type="submission" date="2024-09" db="EMBL/GenBank/DDBJ databases">
        <title>Genome sequencing and assembly of Phytophthora oleae, isolate VK10A, causative agent of rot of olive drupes.</title>
        <authorList>
            <person name="Conti Taguali S."/>
            <person name="Riolo M."/>
            <person name="La Spada F."/>
            <person name="Cacciola S.O."/>
            <person name="Dionisio G."/>
        </authorList>
    </citation>
    <scope>NUCLEOTIDE SEQUENCE [LARGE SCALE GENOMIC DNA]</scope>
    <source>
        <strain evidence="2 3">VK10A</strain>
    </source>
</reference>
<name>A0ABD3F737_9STRA</name>
<dbReference type="Proteomes" id="UP001632037">
    <property type="component" value="Unassembled WGS sequence"/>
</dbReference>
<feature type="region of interest" description="Disordered" evidence="1">
    <location>
        <begin position="1"/>
        <end position="77"/>
    </location>
</feature>
<sequence length="92" mass="9767">MSGTQAGLDCARQRKTTTDDHCDNDPSKAKALGRGAPGAGLQGRTSRRKPQKLRESPSGTEPGVSAGQTPDVETLNVLTRTGTGLQYQKMRL</sequence>
<comment type="caution">
    <text evidence="2">The sequence shown here is derived from an EMBL/GenBank/DDBJ whole genome shotgun (WGS) entry which is preliminary data.</text>
</comment>
<gene>
    <name evidence="2" type="ORF">V7S43_012528</name>
</gene>
<evidence type="ECO:0000313" key="2">
    <source>
        <dbReference type="EMBL" id="KAL3662685.1"/>
    </source>
</evidence>
<evidence type="ECO:0000313" key="3">
    <source>
        <dbReference type="Proteomes" id="UP001632037"/>
    </source>
</evidence>
<dbReference type="AlphaFoldDB" id="A0ABD3F737"/>